<dbReference type="PANTHER" id="PTHR38134">
    <property type="entry name" value="SLR1395 PROTEIN"/>
    <property type="match status" value="1"/>
</dbReference>
<evidence type="ECO:0008006" key="4">
    <source>
        <dbReference type="Google" id="ProtNLM"/>
    </source>
</evidence>
<dbReference type="AlphaFoldDB" id="A0AAD5XGL3"/>
<sequence>MKLVFYISGHGLGHATRAVVTVQRLAEHGHHVTVVAANTQLFVPLVALTPDVITIRELAPPAAALDPTVSQKDAVSVDVSKSLKDMAAFLVGWEDKVEEELTWLRSQNNIDCVLLDAPFIPAVAAKKLNIPTILISNFTFDAIFDGLRRLKPSVQSHLICEILFDLYSNVDYLLRLPGAIPIPAFDSRRDSKDSICMTGSIERAVFDAMTPQDPTNDIVTTNILQNILLRHQPINREQLPPTKATIKHALENPPHNATFLQQQQHQRIYNIPLVVRMAVTQRDIFRLGHGIPAEAKVVLITFGGHSVTSSTPSRTQSRSVSPHPPGDEETSSFSSSATTLHMPTITTRLNRLIPPPIHGDLSHLSSRTTPALVPPGWHALIAVPGPMGDLLNDYIDATPSDRVSIEPPGAYVPDMLRACDVVVGKCGYGTCAEVVAHEIPLVYVPRPVFVEEVGLVDNLMKPFGIGVEMSQKDFYAGNWTPHILKAFQLKAKGPALKIRTDGDKVVVACIESIVAARKSPS</sequence>
<accession>A0AAD5XGL3</accession>
<feature type="region of interest" description="Disordered" evidence="1">
    <location>
        <begin position="306"/>
        <end position="339"/>
    </location>
</feature>
<feature type="compositionally biased region" description="Low complexity" evidence="1">
    <location>
        <begin position="306"/>
        <end position="321"/>
    </location>
</feature>
<proteinExistence type="predicted"/>
<comment type="caution">
    <text evidence="2">The sequence shown here is derived from an EMBL/GenBank/DDBJ whole genome shotgun (WGS) entry which is preliminary data.</text>
</comment>
<dbReference type="InterPro" id="IPR053205">
    <property type="entry name" value="GHMP_kinase_L-arabinokinase"/>
</dbReference>
<dbReference type="Gene3D" id="3.40.50.2000">
    <property type="entry name" value="Glycogen Phosphorylase B"/>
    <property type="match status" value="2"/>
</dbReference>
<reference evidence="2" key="1">
    <citation type="submission" date="2020-05" db="EMBL/GenBank/DDBJ databases">
        <title>Phylogenomic resolution of chytrid fungi.</title>
        <authorList>
            <person name="Stajich J.E."/>
            <person name="Amses K."/>
            <person name="Simmons R."/>
            <person name="Seto K."/>
            <person name="Myers J."/>
            <person name="Bonds A."/>
            <person name="Quandt C.A."/>
            <person name="Barry K."/>
            <person name="Liu P."/>
            <person name="Grigoriev I."/>
            <person name="Longcore J.E."/>
            <person name="James T.Y."/>
        </authorList>
    </citation>
    <scope>NUCLEOTIDE SEQUENCE</scope>
    <source>
        <strain evidence="2">JEL0513</strain>
    </source>
</reference>
<evidence type="ECO:0000313" key="2">
    <source>
        <dbReference type="EMBL" id="KAJ3122484.1"/>
    </source>
</evidence>
<evidence type="ECO:0000313" key="3">
    <source>
        <dbReference type="Proteomes" id="UP001211907"/>
    </source>
</evidence>
<dbReference type="EMBL" id="JADGJH010000804">
    <property type="protein sequence ID" value="KAJ3122484.1"/>
    <property type="molecule type" value="Genomic_DNA"/>
</dbReference>
<dbReference type="PANTHER" id="PTHR38134:SF2">
    <property type="entry name" value="GALACTOKINASE"/>
    <property type="match status" value="1"/>
</dbReference>
<evidence type="ECO:0000256" key="1">
    <source>
        <dbReference type="SAM" id="MobiDB-lite"/>
    </source>
</evidence>
<gene>
    <name evidence="2" type="ORF">HK100_011980</name>
</gene>
<dbReference type="SUPFAM" id="SSF53756">
    <property type="entry name" value="UDP-Glycosyltransferase/glycogen phosphorylase"/>
    <property type="match status" value="1"/>
</dbReference>
<keyword evidence="3" id="KW-1185">Reference proteome</keyword>
<organism evidence="2 3">
    <name type="scientific">Physocladia obscura</name>
    <dbReference type="NCBI Taxonomy" id="109957"/>
    <lineage>
        <taxon>Eukaryota</taxon>
        <taxon>Fungi</taxon>
        <taxon>Fungi incertae sedis</taxon>
        <taxon>Chytridiomycota</taxon>
        <taxon>Chytridiomycota incertae sedis</taxon>
        <taxon>Chytridiomycetes</taxon>
        <taxon>Chytridiales</taxon>
        <taxon>Chytriomycetaceae</taxon>
        <taxon>Physocladia</taxon>
    </lineage>
</organism>
<dbReference type="Proteomes" id="UP001211907">
    <property type="component" value="Unassembled WGS sequence"/>
</dbReference>
<protein>
    <recommendedName>
        <fullName evidence="4">UDP-N-acetylglucosamine transferase subunit ALG13</fullName>
    </recommendedName>
</protein>
<name>A0AAD5XGL3_9FUNG</name>